<sequence>MDFIDGEKAKMRTFSEFRDGLQKGREQEVAEKTLPTEEHKAPDEEDQRVFKTSVVQ</sequence>
<dbReference type="EMBL" id="UGGT01000001">
    <property type="protein sequence ID" value="STO22978.1"/>
    <property type="molecule type" value="Genomic_DNA"/>
</dbReference>
<evidence type="ECO:0000256" key="1">
    <source>
        <dbReference type="SAM" id="MobiDB-lite"/>
    </source>
</evidence>
<accession>A0A377GF44</accession>
<evidence type="ECO:0000313" key="2">
    <source>
        <dbReference type="EMBL" id="STO22978.1"/>
    </source>
</evidence>
<feature type="compositionally biased region" description="Basic and acidic residues" evidence="1">
    <location>
        <begin position="15"/>
        <end position="42"/>
    </location>
</feature>
<dbReference type="Proteomes" id="UP000254554">
    <property type="component" value="Unassembled WGS sequence"/>
</dbReference>
<evidence type="ECO:0000313" key="3">
    <source>
        <dbReference type="Proteomes" id="UP000254554"/>
    </source>
</evidence>
<name>A0A377GF44_9GAMM</name>
<dbReference type="RefSeq" id="WP_019350274.1">
    <property type="nucleotide sequence ID" value="NZ_JAPHOO010000002.1"/>
</dbReference>
<keyword evidence="3" id="KW-1185">Reference proteome</keyword>
<organism evidence="2 3">
    <name type="scientific">Fluoribacter dumoffii</name>
    <dbReference type="NCBI Taxonomy" id="463"/>
    <lineage>
        <taxon>Bacteria</taxon>
        <taxon>Pseudomonadati</taxon>
        <taxon>Pseudomonadota</taxon>
        <taxon>Gammaproteobacteria</taxon>
        <taxon>Legionellales</taxon>
        <taxon>Legionellaceae</taxon>
        <taxon>Fluoribacter</taxon>
    </lineage>
</organism>
<dbReference type="AlphaFoldDB" id="A0A377GF44"/>
<proteinExistence type="predicted"/>
<dbReference type="GeneID" id="93294474"/>
<gene>
    <name evidence="2" type="ORF">NCTC11370_03080</name>
</gene>
<reference evidence="2 3" key="1">
    <citation type="submission" date="2018-06" db="EMBL/GenBank/DDBJ databases">
        <authorList>
            <consortium name="Pathogen Informatics"/>
            <person name="Doyle S."/>
        </authorList>
    </citation>
    <scope>NUCLEOTIDE SEQUENCE [LARGE SCALE GENOMIC DNA]</scope>
    <source>
        <strain evidence="2 3">NCTC11370</strain>
    </source>
</reference>
<protein>
    <submittedName>
        <fullName evidence="2">Uncharacterized protein</fullName>
    </submittedName>
</protein>
<feature type="region of interest" description="Disordered" evidence="1">
    <location>
        <begin position="15"/>
        <end position="56"/>
    </location>
</feature>